<dbReference type="Proteomes" id="UP000321612">
    <property type="component" value="Unassembled WGS sequence"/>
</dbReference>
<dbReference type="InterPro" id="IPR041607">
    <property type="entry name" value="HU-HIG"/>
</dbReference>
<dbReference type="InterPro" id="IPR005902">
    <property type="entry name" value="HU_DNA-bd_put"/>
</dbReference>
<keyword evidence="14" id="KW-1185">Reference proteome</keyword>
<dbReference type="GO" id="GO:0006260">
    <property type="term" value="P:DNA replication"/>
    <property type="evidence" value="ECO:0007669"/>
    <property type="project" value="UniProtKB-KW"/>
</dbReference>
<comment type="subunit">
    <text evidence="3">Homodimer.</text>
</comment>
<evidence type="ECO:0000256" key="3">
    <source>
        <dbReference type="ARBA" id="ARBA00011738"/>
    </source>
</evidence>
<keyword evidence="5" id="KW-0235">DNA replication</keyword>
<evidence type="ECO:0000256" key="8">
    <source>
        <dbReference type="ARBA" id="ARBA00033120"/>
    </source>
</evidence>
<sequence>MAVKYRMYQDNRKKSKTKGLWFARAVMDGTVGVKELSERISDRCTVTEADILAVISALVKEMSYVLKSGKRVKLEGFGSFKVGIRSHGEGKNKDFTAAKNIYDPHILFRPETRVDAGKHRVKTFLTDLKLEQVKKYVGAGDETGKPGEPGTTGGTTGGNANP</sequence>
<dbReference type="GO" id="GO:0030527">
    <property type="term" value="F:structural constituent of chromatin"/>
    <property type="evidence" value="ECO:0007669"/>
    <property type="project" value="InterPro"/>
</dbReference>
<keyword evidence="7 13" id="KW-0238">DNA-binding</keyword>
<name>A0A5C8GDY1_9BACT</name>
<evidence type="ECO:0000256" key="6">
    <source>
        <dbReference type="ARBA" id="ARBA00022921"/>
    </source>
</evidence>
<dbReference type="PANTHER" id="PTHR33175">
    <property type="entry name" value="DNA-BINDING PROTEIN HU"/>
    <property type="match status" value="1"/>
</dbReference>
<comment type="subcellular location">
    <subcellularLocation>
        <location evidence="1">Virion</location>
    </subcellularLocation>
</comment>
<feature type="region of interest" description="Disordered" evidence="11">
    <location>
        <begin position="138"/>
        <end position="162"/>
    </location>
</feature>
<evidence type="ECO:0000256" key="10">
    <source>
        <dbReference type="ARBA" id="ARBA00046140"/>
    </source>
</evidence>
<keyword evidence="6" id="KW-0426">Late protein</keyword>
<evidence type="ECO:0000256" key="11">
    <source>
        <dbReference type="SAM" id="MobiDB-lite"/>
    </source>
</evidence>
<organism evidence="13 14">
    <name type="scientific">Prevotella brunnea</name>
    <dbReference type="NCBI Taxonomy" id="2508867"/>
    <lineage>
        <taxon>Bacteria</taxon>
        <taxon>Pseudomonadati</taxon>
        <taxon>Bacteroidota</taxon>
        <taxon>Bacteroidia</taxon>
        <taxon>Bacteroidales</taxon>
        <taxon>Prevotellaceae</taxon>
        <taxon>Prevotella</taxon>
    </lineage>
</organism>
<evidence type="ECO:0000313" key="13">
    <source>
        <dbReference type="EMBL" id="TXJ60175.1"/>
    </source>
</evidence>
<evidence type="ECO:0000256" key="5">
    <source>
        <dbReference type="ARBA" id="ARBA00022705"/>
    </source>
</evidence>
<dbReference type="RefSeq" id="WP_147785719.1">
    <property type="nucleotide sequence ID" value="NZ_SDIK01000062.1"/>
</dbReference>
<dbReference type="AlphaFoldDB" id="A0A5C8GDY1"/>
<dbReference type="InterPro" id="IPR000119">
    <property type="entry name" value="Hist_DNA-bd"/>
</dbReference>
<dbReference type="GO" id="GO:0005829">
    <property type="term" value="C:cytosol"/>
    <property type="evidence" value="ECO:0007669"/>
    <property type="project" value="TreeGrafter"/>
</dbReference>
<dbReference type="PANTHER" id="PTHR33175:SF13">
    <property type="entry name" value="HISTONE-LIKE PROTEIN"/>
    <property type="match status" value="1"/>
</dbReference>
<evidence type="ECO:0000259" key="12">
    <source>
        <dbReference type="Pfam" id="PF18291"/>
    </source>
</evidence>
<evidence type="ECO:0000256" key="7">
    <source>
        <dbReference type="ARBA" id="ARBA00023125"/>
    </source>
</evidence>
<proteinExistence type="inferred from homology"/>
<dbReference type="NCBIfam" id="TIGR01201">
    <property type="entry name" value="HU_rel"/>
    <property type="match status" value="1"/>
</dbReference>
<accession>A0A5C8GDY1</accession>
<evidence type="ECO:0000256" key="4">
    <source>
        <dbReference type="ARBA" id="ARBA00016145"/>
    </source>
</evidence>
<dbReference type="Pfam" id="PF18291">
    <property type="entry name" value="HU-HIG"/>
    <property type="match status" value="1"/>
</dbReference>
<dbReference type="GO" id="GO:0003677">
    <property type="term" value="F:DNA binding"/>
    <property type="evidence" value="ECO:0007669"/>
    <property type="project" value="UniProtKB-KW"/>
</dbReference>
<dbReference type="InterPro" id="IPR010992">
    <property type="entry name" value="IHF-like_DNA-bd_dom_sf"/>
</dbReference>
<comment type="caution">
    <text evidence="13">The sequence shown here is derived from an EMBL/GenBank/DDBJ whole genome shotgun (WGS) entry which is preliminary data.</text>
</comment>
<dbReference type="Gene3D" id="4.10.520.10">
    <property type="entry name" value="IHF-like DNA-binding proteins"/>
    <property type="match status" value="1"/>
</dbReference>
<protein>
    <recommendedName>
        <fullName evidence="4">Viral histone-like protein</fullName>
    </recommendedName>
    <alternativeName>
        <fullName evidence="9">DNA-binding protein pA104R</fullName>
    </alternativeName>
    <alternativeName>
        <fullName evidence="8">pA104R</fullName>
    </alternativeName>
</protein>
<comment type="function">
    <text evidence="10">DNA-binding protein that plays a critical role in nucleoid compaction, genome replication and DNA replication and transcription. Binds to both ssDNA and dsDNA with a binding site covering about 15 nucleotides. Displays DNA-supercoiling activity only when associated with the viral DNA topoisomerase 2.</text>
</comment>
<reference evidence="14" key="1">
    <citation type="submission" date="2019-05" db="EMBL/GenBank/DDBJ databases">
        <title>Prevotella brunnea sp. nov., isolated from a wound of a patient.</title>
        <authorList>
            <person name="Buhl M."/>
        </authorList>
    </citation>
    <scope>NUCLEOTIDE SEQUENCE [LARGE SCALE GENOMIC DNA]</scope>
    <source>
        <strain evidence="14">A2672</strain>
    </source>
</reference>
<gene>
    <name evidence="13" type="ORF">ETF27_08575</name>
</gene>
<feature type="domain" description="HU" evidence="12">
    <location>
        <begin position="1"/>
        <end position="114"/>
    </location>
</feature>
<evidence type="ECO:0000313" key="14">
    <source>
        <dbReference type="Proteomes" id="UP000321612"/>
    </source>
</evidence>
<evidence type="ECO:0000256" key="9">
    <source>
        <dbReference type="ARBA" id="ARBA00033227"/>
    </source>
</evidence>
<dbReference type="SUPFAM" id="SSF47729">
    <property type="entry name" value="IHF-like DNA-binding proteins"/>
    <property type="match status" value="1"/>
</dbReference>
<evidence type="ECO:0000256" key="1">
    <source>
        <dbReference type="ARBA" id="ARBA00004328"/>
    </source>
</evidence>
<feature type="compositionally biased region" description="Gly residues" evidence="11">
    <location>
        <begin position="150"/>
        <end position="162"/>
    </location>
</feature>
<comment type="similarity">
    <text evidence="2">Belongs to the bacterial histone-like protein family.</text>
</comment>
<dbReference type="OrthoDB" id="1070708at2"/>
<evidence type="ECO:0000256" key="2">
    <source>
        <dbReference type="ARBA" id="ARBA00010529"/>
    </source>
</evidence>
<dbReference type="EMBL" id="SDIK01000062">
    <property type="protein sequence ID" value="TXJ60175.1"/>
    <property type="molecule type" value="Genomic_DNA"/>
</dbReference>